<evidence type="ECO:0000313" key="3">
    <source>
        <dbReference type="Proteomes" id="UP000749040"/>
    </source>
</evidence>
<dbReference type="InterPro" id="IPR024344">
    <property type="entry name" value="MDMPI_metal-binding"/>
</dbReference>
<reference evidence="2 3" key="1">
    <citation type="submission" date="2021-01" db="EMBL/GenBank/DDBJ databases">
        <title>Streptomyces acididurans sp. nov., isolated from a peat swamp forest soil.</title>
        <authorList>
            <person name="Chantavorakit T."/>
            <person name="Duangmal K."/>
        </authorList>
    </citation>
    <scope>NUCLEOTIDE SEQUENCE [LARGE SCALE GENOMIC DNA]</scope>
    <source>
        <strain evidence="2 3">KK5PA1</strain>
    </source>
</reference>
<evidence type="ECO:0000313" key="2">
    <source>
        <dbReference type="EMBL" id="MBM9505253.1"/>
    </source>
</evidence>
<gene>
    <name evidence="2" type="ORF">ITX44_11990</name>
</gene>
<evidence type="ECO:0000259" key="1">
    <source>
        <dbReference type="Pfam" id="PF11716"/>
    </source>
</evidence>
<dbReference type="InterPro" id="IPR017517">
    <property type="entry name" value="Maleyloyr_isom"/>
</dbReference>
<proteinExistence type="predicted"/>
<dbReference type="Gene3D" id="1.20.120.450">
    <property type="entry name" value="dinb family like domain"/>
    <property type="match status" value="1"/>
</dbReference>
<sequence length="277" mass="30531">MTTYATAVLTERTGLNLGPQMIREALYGHRKRLLERLADLTPDQWAAATRCTEWNVHQVIRHLVDFGQYHVARLNGWPERAYYEAVTFIPASTPDVWLARSEDRTPKDTMAALADLAEAEYAAFAVRIREGDDDLMGAVPARPMLWSVRALHALWDAWLHERDLADVLGDRPSEPDTLRLVTLYSLLLAGGAAVTSGPLLETSIRLTGAPDPLYLIGGTPSDVAVSSAPPSDDPRHVTGHIDYVLDSLAGRGLPLPEALTGPDDKIFALSKLRRFMT</sequence>
<comment type="caution">
    <text evidence="2">The sequence shown here is derived from an EMBL/GenBank/DDBJ whole genome shotgun (WGS) entry which is preliminary data.</text>
</comment>
<dbReference type="EMBL" id="JADKYB010000005">
    <property type="protein sequence ID" value="MBM9505253.1"/>
    <property type="molecule type" value="Genomic_DNA"/>
</dbReference>
<keyword evidence="2" id="KW-0413">Isomerase</keyword>
<dbReference type="GO" id="GO:0016853">
    <property type="term" value="F:isomerase activity"/>
    <property type="evidence" value="ECO:0007669"/>
    <property type="project" value="UniProtKB-KW"/>
</dbReference>
<organism evidence="2 3">
    <name type="scientific">Actinacidiphila acididurans</name>
    <dbReference type="NCBI Taxonomy" id="2784346"/>
    <lineage>
        <taxon>Bacteria</taxon>
        <taxon>Bacillati</taxon>
        <taxon>Actinomycetota</taxon>
        <taxon>Actinomycetes</taxon>
        <taxon>Kitasatosporales</taxon>
        <taxon>Streptomycetaceae</taxon>
        <taxon>Actinacidiphila</taxon>
    </lineage>
</organism>
<dbReference type="SUPFAM" id="SSF109854">
    <property type="entry name" value="DinB/YfiT-like putative metalloenzymes"/>
    <property type="match status" value="1"/>
</dbReference>
<name>A0ABS2TTG5_9ACTN</name>
<keyword evidence="3" id="KW-1185">Reference proteome</keyword>
<feature type="domain" description="Mycothiol-dependent maleylpyruvate isomerase metal-binding" evidence="1">
    <location>
        <begin position="31"/>
        <end position="165"/>
    </location>
</feature>
<dbReference type="InterPro" id="IPR034660">
    <property type="entry name" value="DinB/YfiT-like"/>
</dbReference>
<dbReference type="Pfam" id="PF11716">
    <property type="entry name" value="MDMPI_N"/>
    <property type="match status" value="1"/>
</dbReference>
<dbReference type="Proteomes" id="UP000749040">
    <property type="component" value="Unassembled WGS sequence"/>
</dbReference>
<dbReference type="NCBIfam" id="TIGR03083">
    <property type="entry name" value="maleylpyruvate isomerase family mycothiol-dependent enzyme"/>
    <property type="match status" value="1"/>
</dbReference>
<dbReference type="RefSeq" id="WP_205357097.1">
    <property type="nucleotide sequence ID" value="NZ_JADKYB010000005.1"/>
</dbReference>
<protein>
    <submittedName>
        <fullName evidence="2">Maleylpyruvate isomerase family mycothiol-dependent enzyme</fullName>
    </submittedName>
</protein>
<accession>A0ABS2TTG5</accession>